<keyword evidence="3" id="KW-1185">Reference proteome</keyword>
<gene>
    <name evidence="2" type="ORF">CBR_g65298</name>
</gene>
<evidence type="ECO:0000256" key="1">
    <source>
        <dbReference type="SAM" id="Phobius"/>
    </source>
</evidence>
<dbReference type="Gramene" id="GBG93338">
    <property type="protein sequence ID" value="GBG93338"/>
    <property type="gene ID" value="CBR_g65298"/>
</dbReference>
<comment type="caution">
    <text evidence="2">The sequence shown here is derived from an EMBL/GenBank/DDBJ whole genome shotgun (WGS) entry which is preliminary data.</text>
</comment>
<evidence type="ECO:0000313" key="2">
    <source>
        <dbReference type="EMBL" id="GBG93338.1"/>
    </source>
</evidence>
<organism evidence="2 3">
    <name type="scientific">Chara braunii</name>
    <name type="common">Braun's stonewort</name>
    <dbReference type="NCBI Taxonomy" id="69332"/>
    <lineage>
        <taxon>Eukaryota</taxon>
        <taxon>Viridiplantae</taxon>
        <taxon>Streptophyta</taxon>
        <taxon>Charophyceae</taxon>
        <taxon>Charales</taxon>
        <taxon>Characeae</taxon>
        <taxon>Chara</taxon>
    </lineage>
</organism>
<dbReference type="PANTHER" id="PTHR47513:SF1">
    <property type="entry name" value="OS07G0283200 PROTEIN"/>
    <property type="match status" value="1"/>
</dbReference>
<reference evidence="2 3" key="1">
    <citation type="journal article" date="2018" name="Cell">
        <title>The Chara Genome: Secondary Complexity and Implications for Plant Terrestrialization.</title>
        <authorList>
            <person name="Nishiyama T."/>
            <person name="Sakayama H."/>
            <person name="Vries J.D."/>
            <person name="Buschmann H."/>
            <person name="Saint-Marcoux D."/>
            <person name="Ullrich K.K."/>
            <person name="Haas F.B."/>
            <person name="Vanderstraeten L."/>
            <person name="Becker D."/>
            <person name="Lang D."/>
            <person name="Vosolsobe S."/>
            <person name="Rombauts S."/>
            <person name="Wilhelmsson P.K.I."/>
            <person name="Janitza P."/>
            <person name="Kern R."/>
            <person name="Heyl A."/>
            <person name="Rumpler F."/>
            <person name="Villalobos L.I.A.C."/>
            <person name="Clay J.M."/>
            <person name="Skokan R."/>
            <person name="Toyoda A."/>
            <person name="Suzuki Y."/>
            <person name="Kagoshima H."/>
            <person name="Schijlen E."/>
            <person name="Tajeshwar N."/>
            <person name="Catarino B."/>
            <person name="Hetherington A.J."/>
            <person name="Saltykova A."/>
            <person name="Bonnot C."/>
            <person name="Breuninger H."/>
            <person name="Symeonidi A."/>
            <person name="Radhakrishnan G.V."/>
            <person name="Van Nieuwerburgh F."/>
            <person name="Deforce D."/>
            <person name="Chang C."/>
            <person name="Karol K.G."/>
            <person name="Hedrich R."/>
            <person name="Ulvskov P."/>
            <person name="Glockner G."/>
            <person name="Delwiche C.F."/>
            <person name="Petrasek J."/>
            <person name="Van de Peer Y."/>
            <person name="Friml J."/>
            <person name="Beilby M."/>
            <person name="Dolan L."/>
            <person name="Kohara Y."/>
            <person name="Sugano S."/>
            <person name="Fujiyama A."/>
            <person name="Delaux P.-M."/>
            <person name="Quint M."/>
            <person name="TheiBen G."/>
            <person name="Hagemann M."/>
            <person name="Harholt J."/>
            <person name="Dunand C."/>
            <person name="Zachgo S."/>
            <person name="Langdale J."/>
            <person name="Maumus F."/>
            <person name="Straeten D.V.D."/>
            <person name="Gould S.B."/>
            <person name="Rensing S.A."/>
        </authorList>
    </citation>
    <scope>NUCLEOTIDE SEQUENCE [LARGE SCALE GENOMIC DNA]</scope>
    <source>
        <strain evidence="2 3">S276</strain>
    </source>
</reference>
<accession>A0A388MFI7</accession>
<sequence>RVPQHVCHLVGKFLRVLSAYALYYFLASTNTPAGITVFYSLVGSTALFLLFQQPWRGHRPLTKDQLTSSVINGGVLALGLLLWVMGLKACGPVRSIMAEYVGVVAGATSGIFRGRKAKRGSKVINKN</sequence>
<feature type="non-terminal residue" evidence="2">
    <location>
        <position position="1"/>
    </location>
</feature>
<dbReference type="PANTHER" id="PTHR47513">
    <property type="entry name" value="ZINC TRANSPORTER"/>
    <property type="match status" value="1"/>
</dbReference>
<protein>
    <submittedName>
        <fullName evidence="2">Uncharacterized protein</fullName>
    </submittedName>
</protein>
<evidence type="ECO:0000313" key="3">
    <source>
        <dbReference type="Proteomes" id="UP000265515"/>
    </source>
</evidence>
<keyword evidence="1" id="KW-0812">Transmembrane</keyword>
<name>A0A388MFI7_CHABU</name>
<dbReference type="AlphaFoldDB" id="A0A388MFI7"/>
<dbReference type="OMA" id="HILGRFM"/>
<proteinExistence type="predicted"/>
<dbReference type="Proteomes" id="UP000265515">
    <property type="component" value="Unassembled WGS sequence"/>
</dbReference>
<dbReference type="EMBL" id="BFEA01001464">
    <property type="protein sequence ID" value="GBG93338.1"/>
    <property type="molecule type" value="Genomic_DNA"/>
</dbReference>
<keyword evidence="1" id="KW-1133">Transmembrane helix</keyword>
<keyword evidence="1" id="KW-0472">Membrane</keyword>
<feature type="transmembrane region" description="Helical" evidence="1">
    <location>
        <begin position="70"/>
        <end position="87"/>
    </location>
</feature>
<dbReference type="OrthoDB" id="1884658at2759"/>